<dbReference type="InterPro" id="IPR023434">
    <property type="entry name" value="Arginosuc_synth_type_1_subfam"/>
</dbReference>
<dbReference type="SUPFAM" id="SSF52402">
    <property type="entry name" value="Adenine nucleotide alpha hydrolases-like"/>
    <property type="match status" value="1"/>
</dbReference>
<evidence type="ECO:0000259" key="10">
    <source>
        <dbReference type="Pfam" id="PF20979"/>
    </source>
</evidence>
<dbReference type="GO" id="GO:0006526">
    <property type="term" value="P:L-arginine biosynthetic process"/>
    <property type="evidence" value="ECO:0007669"/>
    <property type="project" value="UniProtKB-UniPathway"/>
</dbReference>
<protein>
    <recommendedName>
        <fullName evidence="2">argininosuccinate synthase</fullName>
        <ecNumber evidence="2">6.3.4.5</ecNumber>
    </recommendedName>
    <alternativeName>
        <fullName evidence="8">Citrulline--aspartate ligase</fullName>
    </alternativeName>
</protein>
<evidence type="ECO:0000259" key="9">
    <source>
        <dbReference type="Pfam" id="PF00764"/>
    </source>
</evidence>
<dbReference type="InterPro" id="IPR024074">
    <property type="entry name" value="AS_cat/multimer_dom_body"/>
</dbReference>
<name>A0A2N6P359_BEABA</name>
<evidence type="ECO:0000256" key="5">
    <source>
        <dbReference type="ARBA" id="ARBA00022605"/>
    </source>
</evidence>
<dbReference type="GO" id="GO:0000053">
    <property type="term" value="P:argininosuccinate metabolic process"/>
    <property type="evidence" value="ECO:0007669"/>
    <property type="project" value="TreeGrafter"/>
</dbReference>
<dbReference type="PANTHER" id="PTHR11587:SF2">
    <property type="entry name" value="ARGININOSUCCINATE SYNTHASE"/>
    <property type="match status" value="1"/>
</dbReference>
<keyword evidence="6" id="KW-0547">Nucleotide-binding</keyword>
<dbReference type="AlphaFoldDB" id="A0A2N6P359"/>
<keyword evidence="3" id="KW-0055">Arginine biosynthesis</keyword>
<dbReference type="OMA" id="DPMKAPD"/>
<feature type="domain" description="Arginosuccinate synthase C-terminal" evidence="10">
    <location>
        <begin position="164"/>
        <end position="260"/>
    </location>
</feature>
<evidence type="ECO:0000256" key="2">
    <source>
        <dbReference type="ARBA" id="ARBA00012286"/>
    </source>
</evidence>
<sequence length="417" mass="46272">MAPYQPRIQENPKDHGYTVVAYLGNVGQDEDWAAVEKKALALGAERMVIDDLQQEFLEELVFRGIQCNAIYEDRYLLGTSLARPVLARALVRTAQKYNCKILSHGCTGKGVRFELAWRALDPTVSVIAPWRMPKFFNRFQGRQDLLKFAAENNIPVSSSPKSPWSLDANLAHTSAESGILEKPEVVAPKDVWTKSVDPLDAPDVPTKFSITFKAGIPIKLDVEGGETYTNSVDLFKKLNEIAGANGVGRVDIVESRYFTIPAAIISTSLQDSIFFIGLKSRGCYDAPAHTVLRLAHVDLEGMTVDSKVRSIMSWIGNEWSQCLYNGMYFSPERELLENSIIYSQRHVNGTVNMMVYKGAAHVLSRSAPDSNLYSEEQASMDTLEGFSPEDTSGFIAIQAIRLEKYGAAKIQHGEPLV</sequence>
<evidence type="ECO:0000256" key="3">
    <source>
        <dbReference type="ARBA" id="ARBA00022571"/>
    </source>
</evidence>
<comment type="caution">
    <text evidence="11">The sequence shown here is derived from an EMBL/GenBank/DDBJ whole genome shotgun (WGS) entry which is preliminary data.</text>
</comment>
<dbReference type="EC" id="6.3.4.5" evidence="2"/>
<dbReference type="GO" id="GO:0005524">
    <property type="term" value="F:ATP binding"/>
    <property type="evidence" value="ECO:0007669"/>
    <property type="project" value="UniProtKB-KW"/>
</dbReference>
<dbReference type="PANTHER" id="PTHR11587">
    <property type="entry name" value="ARGININOSUCCINATE SYNTHASE"/>
    <property type="match status" value="1"/>
</dbReference>
<keyword evidence="4" id="KW-0436">Ligase</keyword>
<evidence type="ECO:0000313" key="11">
    <source>
        <dbReference type="EMBL" id="PMB73946.1"/>
    </source>
</evidence>
<dbReference type="GO" id="GO:0005737">
    <property type="term" value="C:cytoplasm"/>
    <property type="evidence" value="ECO:0007669"/>
    <property type="project" value="TreeGrafter"/>
</dbReference>
<evidence type="ECO:0000256" key="4">
    <source>
        <dbReference type="ARBA" id="ARBA00022598"/>
    </source>
</evidence>
<dbReference type="Pfam" id="PF00764">
    <property type="entry name" value="Arginosuc_synth"/>
    <property type="match status" value="1"/>
</dbReference>
<comment type="pathway">
    <text evidence="1">Amino-acid biosynthesis; L-arginine biosynthesis; L-arginine from L-ornithine and carbamoyl phosphate: step 2/3.</text>
</comment>
<evidence type="ECO:0000313" key="12">
    <source>
        <dbReference type="Proteomes" id="UP000235728"/>
    </source>
</evidence>
<dbReference type="CDD" id="cd01999">
    <property type="entry name" value="ASS"/>
    <property type="match status" value="1"/>
</dbReference>
<keyword evidence="7" id="KW-0067">ATP-binding</keyword>
<evidence type="ECO:0000256" key="1">
    <source>
        <dbReference type="ARBA" id="ARBA00004967"/>
    </source>
</evidence>
<dbReference type="InterPro" id="IPR001518">
    <property type="entry name" value="Arginosuc_synth"/>
</dbReference>
<dbReference type="FunFam" id="3.40.50.620:FF:000019">
    <property type="entry name" value="Argininosuccinate synthase"/>
    <property type="match status" value="1"/>
</dbReference>
<dbReference type="Gene3D" id="3.40.50.620">
    <property type="entry name" value="HUPs"/>
    <property type="match status" value="1"/>
</dbReference>
<dbReference type="GO" id="GO:0004055">
    <property type="term" value="F:argininosuccinate synthase activity"/>
    <property type="evidence" value="ECO:0007669"/>
    <property type="project" value="UniProtKB-EC"/>
</dbReference>
<dbReference type="Gene3D" id="3.90.1260.10">
    <property type="entry name" value="Argininosuccinate synthetase, chain A, domain 2"/>
    <property type="match status" value="1"/>
</dbReference>
<accession>A0A2N6P359</accession>
<dbReference type="Proteomes" id="UP000235728">
    <property type="component" value="Unassembled WGS sequence"/>
</dbReference>
<dbReference type="EMBL" id="MRVG01000001">
    <property type="protein sequence ID" value="PMB73946.1"/>
    <property type="molecule type" value="Genomic_DNA"/>
</dbReference>
<dbReference type="SUPFAM" id="SSF69864">
    <property type="entry name" value="Argininosuccinate synthetase, C-terminal domain"/>
    <property type="match status" value="1"/>
</dbReference>
<dbReference type="InterPro" id="IPR048267">
    <property type="entry name" value="Arginosuc_syn_N"/>
</dbReference>
<dbReference type="InterPro" id="IPR048268">
    <property type="entry name" value="Arginosuc_syn_C"/>
</dbReference>
<evidence type="ECO:0000256" key="7">
    <source>
        <dbReference type="ARBA" id="ARBA00022840"/>
    </source>
</evidence>
<gene>
    <name evidence="11" type="primary">ARG1</name>
    <name evidence="11" type="ORF">BM221_001373</name>
</gene>
<dbReference type="Pfam" id="PF20979">
    <property type="entry name" value="Arginosuc_syn_C"/>
    <property type="match status" value="2"/>
</dbReference>
<dbReference type="UniPathway" id="UPA00068">
    <property type="reaction ID" value="UER00113"/>
</dbReference>
<reference evidence="11 12" key="1">
    <citation type="journal article" date="2016" name="Appl. Microbiol. Biotechnol.">
        <title>Characterization of T-DNA insertion mutants with decreased virulence in the entomopathogenic fungus Beauveria bassiana JEF-007.</title>
        <authorList>
            <person name="Kim S."/>
            <person name="Lee S.J."/>
            <person name="Nai Y.S."/>
            <person name="Yu J.S."/>
            <person name="Lee M.R."/>
            <person name="Yang Y.T."/>
            <person name="Kim J.S."/>
        </authorList>
    </citation>
    <scope>NUCLEOTIDE SEQUENCE [LARGE SCALE GENOMIC DNA]</scope>
    <source>
        <strain evidence="11 12">JEF-007</strain>
    </source>
</reference>
<dbReference type="GO" id="GO:0000050">
    <property type="term" value="P:urea cycle"/>
    <property type="evidence" value="ECO:0007669"/>
    <property type="project" value="TreeGrafter"/>
</dbReference>
<organism evidence="11 12">
    <name type="scientific">Beauveria bassiana</name>
    <name type="common">White muscardine disease fungus</name>
    <name type="synonym">Tritirachium shiotae</name>
    <dbReference type="NCBI Taxonomy" id="176275"/>
    <lineage>
        <taxon>Eukaryota</taxon>
        <taxon>Fungi</taxon>
        <taxon>Dikarya</taxon>
        <taxon>Ascomycota</taxon>
        <taxon>Pezizomycotina</taxon>
        <taxon>Sordariomycetes</taxon>
        <taxon>Hypocreomycetidae</taxon>
        <taxon>Hypocreales</taxon>
        <taxon>Cordycipitaceae</taxon>
        <taxon>Beauveria</taxon>
    </lineage>
</organism>
<evidence type="ECO:0000256" key="6">
    <source>
        <dbReference type="ARBA" id="ARBA00022741"/>
    </source>
</evidence>
<feature type="domain" description="Arginosuccinate synthase-like N-terminal" evidence="9">
    <location>
        <begin position="14"/>
        <end position="155"/>
    </location>
</feature>
<keyword evidence="5" id="KW-0028">Amino-acid biosynthesis</keyword>
<dbReference type="InterPro" id="IPR014729">
    <property type="entry name" value="Rossmann-like_a/b/a_fold"/>
</dbReference>
<feature type="domain" description="Arginosuccinate synthase C-terminal" evidence="10">
    <location>
        <begin position="275"/>
        <end position="405"/>
    </location>
</feature>
<evidence type="ECO:0000256" key="8">
    <source>
        <dbReference type="ARBA" id="ARBA00029916"/>
    </source>
</evidence>
<proteinExistence type="predicted"/>